<feature type="transmembrane region" description="Helical" evidence="10">
    <location>
        <begin position="216"/>
        <end position="235"/>
    </location>
</feature>
<dbReference type="GO" id="GO:0016567">
    <property type="term" value="P:protein ubiquitination"/>
    <property type="evidence" value="ECO:0007669"/>
    <property type="project" value="UniProtKB-UniPathway"/>
</dbReference>
<keyword evidence="10" id="KW-0472">Membrane</keyword>
<dbReference type="PANTHER" id="PTHR46675">
    <property type="entry name" value="E3 UBIQUITIN-PROTEIN LIGASE RNF182"/>
    <property type="match status" value="1"/>
</dbReference>
<feature type="transmembrane region" description="Helical" evidence="10">
    <location>
        <begin position="188"/>
        <end position="209"/>
    </location>
</feature>
<dbReference type="PANTHER" id="PTHR46675:SF3">
    <property type="entry name" value="E3 UBIQUITIN-PROTEIN LIGASE RNF182"/>
    <property type="match status" value="1"/>
</dbReference>
<reference evidence="12" key="2">
    <citation type="submission" date="2025-09" db="UniProtKB">
        <authorList>
            <consortium name="Ensembl"/>
        </authorList>
    </citation>
    <scope>IDENTIFICATION</scope>
</reference>
<evidence type="ECO:0000256" key="7">
    <source>
        <dbReference type="ARBA" id="ARBA00031239"/>
    </source>
</evidence>
<dbReference type="Ensembl" id="ENSSMRT00000030182.1">
    <property type="protein sequence ID" value="ENSSMRP00000025806.1"/>
    <property type="gene ID" value="ENSSMRG00000019926.1"/>
</dbReference>
<keyword evidence="10" id="KW-0812">Transmembrane</keyword>
<dbReference type="Pfam" id="PF13445">
    <property type="entry name" value="zf-RING_UBOX"/>
    <property type="match status" value="1"/>
</dbReference>
<dbReference type="OMA" id="FYSLCQC"/>
<evidence type="ECO:0000256" key="6">
    <source>
        <dbReference type="ARBA" id="ARBA00030086"/>
    </source>
</evidence>
<evidence type="ECO:0000259" key="11">
    <source>
        <dbReference type="PROSITE" id="PS50089"/>
    </source>
</evidence>
<dbReference type="InterPro" id="IPR027370">
    <property type="entry name" value="Znf-RING_euk"/>
</dbReference>
<dbReference type="InterPro" id="IPR017907">
    <property type="entry name" value="Znf_RING_CS"/>
</dbReference>
<dbReference type="Gene3D" id="3.30.40.10">
    <property type="entry name" value="Zinc/RING finger domain, C3HC4 (zinc finger)"/>
    <property type="match status" value="1"/>
</dbReference>
<dbReference type="GeneTree" id="ENSGT00730000111020"/>
<dbReference type="PROSITE" id="PS00518">
    <property type="entry name" value="ZF_RING_1"/>
    <property type="match status" value="1"/>
</dbReference>
<evidence type="ECO:0000256" key="9">
    <source>
        <dbReference type="SAM" id="MobiDB-lite"/>
    </source>
</evidence>
<evidence type="ECO:0000256" key="2">
    <source>
        <dbReference type="ARBA" id="ARBA00014050"/>
    </source>
</evidence>
<feature type="region of interest" description="Disordered" evidence="9">
    <location>
        <begin position="86"/>
        <end position="107"/>
    </location>
</feature>
<comment type="subunit">
    <text evidence="1">Interacts with ATP6V0C.</text>
</comment>
<evidence type="ECO:0000256" key="10">
    <source>
        <dbReference type="SAM" id="Phobius"/>
    </source>
</evidence>
<evidence type="ECO:0000313" key="13">
    <source>
        <dbReference type="Proteomes" id="UP000694421"/>
    </source>
</evidence>
<keyword evidence="13" id="KW-1185">Reference proteome</keyword>
<feature type="domain" description="RING-type" evidence="11">
    <location>
        <begin position="23"/>
        <end position="70"/>
    </location>
</feature>
<dbReference type="PROSITE" id="PS50089">
    <property type="entry name" value="ZF_RING_2"/>
    <property type="match status" value="1"/>
</dbReference>
<accession>A0A8D0KLN6</accession>
<sequence length="248" mass="26409">MSLPEDKAGESQRPASPAAETECQICYEGFDARVRQPKLLSCRHCVCARCLRRLASARESPGYLSCPFCRQEMLLPGTGVGLPQEDGRAPALPGGGERAQKRGGAGRSPEVLLCPGVLEPSAGAGRSSSSDCLVVTLLEMPEDVAAPDGLRALDVVQLYRPPSPTSLPCRAPPAKCQPCTAGHPFPRFLVGVLCLVYFSSLPLGIYLLLVQRLHLGLILVSLVPATLLLCVFYGVCQCLRHELSGCPS</sequence>
<dbReference type="InterPro" id="IPR013083">
    <property type="entry name" value="Znf_RING/FYVE/PHD"/>
</dbReference>
<evidence type="ECO:0000256" key="8">
    <source>
        <dbReference type="PROSITE-ProRule" id="PRU00175"/>
    </source>
</evidence>
<reference evidence="12" key="1">
    <citation type="submission" date="2025-08" db="UniProtKB">
        <authorList>
            <consortium name="Ensembl"/>
        </authorList>
    </citation>
    <scope>IDENTIFICATION</scope>
</reference>
<keyword evidence="3" id="KW-0479">Metal-binding</keyword>
<proteinExistence type="predicted"/>
<name>A0A8D0KLN6_SALMN</name>
<evidence type="ECO:0000256" key="3">
    <source>
        <dbReference type="ARBA" id="ARBA00022723"/>
    </source>
</evidence>
<keyword evidence="4 8" id="KW-0863">Zinc-finger</keyword>
<dbReference type="GO" id="GO:0008270">
    <property type="term" value="F:zinc ion binding"/>
    <property type="evidence" value="ECO:0007669"/>
    <property type="project" value="UniProtKB-KW"/>
</dbReference>
<dbReference type="SMART" id="SM00184">
    <property type="entry name" value="RING"/>
    <property type="match status" value="1"/>
</dbReference>
<evidence type="ECO:0000256" key="5">
    <source>
        <dbReference type="ARBA" id="ARBA00022833"/>
    </source>
</evidence>
<evidence type="ECO:0000256" key="1">
    <source>
        <dbReference type="ARBA" id="ARBA00011482"/>
    </source>
</evidence>
<evidence type="ECO:0000313" key="12">
    <source>
        <dbReference type="Ensembl" id="ENSSMRP00000025806.1"/>
    </source>
</evidence>
<keyword evidence="10" id="KW-1133">Transmembrane helix</keyword>
<dbReference type="InterPro" id="IPR001841">
    <property type="entry name" value="Znf_RING"/>
</dbReference>
<protein>
    <recommendedName>
        <fullName evidence="2">E3 ubiquitin-protein ligase RNF182</fullName>
    </recommendedName>
    <alternativeName>
        <fullName evidence="7">RING finger protein 182</fullName>
    </alternativeName>
    <alternativeName>
        <fullName evidence="6">RING-type E3 ubiquitin transferase RNF182</fullName>
    </alternativeName>
</protein>
<keyword evidence="5" id="KW-0862">Zinc</keyword>
<dbReference type="InterPro" id="IPR042285">
    <property type="entry name" value="RNF182"/>
</dbReference>
<organism evidence="12 13">
    <name type="scientific">Salvator merianae</name>
    <name type="common">Argentine black and white tegu</name>
    <name type="synonym">Tupinambis merianae</name>
    <dbReference type="NCBI Taxonomy" id="96440"/>
    <lineage>
        <taxon>Eukaryota</taxon>
        <taxon>Metazoa</taxon>
        <taxon>Chordata</taxon>
        <taxon>Craniata</taxon>
        <taxon>Vertebrata</taxon>
        <taxon>Euteleostomi</taxon>
        <taxon>Lepidosauria</taxon>
        <taxon>Squamata</taxon>
        <taxon>Bifurcata</taxon>
        <taxon>Unidentata</taxon>
        <taxon>Episquamata</taxon>
        <taxon>Laterata</taxon>
        <taxon>Teiioidea</taxon>
        <taxon>Teiidae</taxon>
        <taxon>Salvator</taxon>
    </lineage>
</organism>
<dbReference type="Proteomes" id="UP000694421">
    <property type="component" value="Unplaced"/>
</dbReference>
<evidence type="ECO:0000256" key="4">
    <source>
        <dbReference type="ARBA" id="ARBA00022771"/>
    </source>
</evidence>
<dbReference type="SUPFAM" id="SSF57850">
    <property type="entry name" value="RING/U-box"/>
    <property type="match status" value="1"/>
</dbReference>
<dbReference type="UniPathway" id="UPA00143"/>
<dbReference type="AlphaFoldDB" id="A0A8D0KLN6"/>